<sequence>MNVFDAFREPPRAFSPAAIWWWSGEPLRRDRLRWQLERLVAGGVHNLVILNLAPSGPMFGSRADDPPFLSDAWWELLDGVCQDAHDLGAFLWFYDQLGFSGADLQARLVQERPDFAGQWLAPGGTVTTRGFDYLSREACAVLLDRVHGEFERRLGHWFGRVIAGSFQDELPTLPTWSARFAEEHLARRGRPFDPLSPAPDWRAYQTTRAELAEEAFFRPLAEWHERHGLVHGCDQQDPARAGHPVDGVRLYADYARTHRWFGAPGSDHHGDARLHSSLAHLYGRPRTWIEAFHSSGWGGTLEETFDWLLPWLRAGATLYNPHAVYYTTRRGWWEWAPPATDWRQPYWRHHRVFAEALTRLCAALSLGRHACDVAVLLPTATAQTGTGAGTTGPETGGPGAVALEAVGREAAVPEATGPQTAGPQTAGPRTAGPQTAGPQTAGPQTAGPRAGDHEAAGSGAEDHEPAGSRASEPEPDGRGAASAAADAVRAQEVYRELVGDMAWFATKPGVLDRLGLDADVIDEDSVRRAVVKDGRLTVSTEAYRAVILPAVTVLDEDVATRLTEFAAGGGLLIAVGAPAEPSPEGPTGRSPEGPAGCSSVRPVGRSSEGVAGRSPEGAAGCFLEGAAGRSSEGAAGRFSEGTDPSHLAARLGARFVASADRLGEALTDLERRVEAPVPALVREDGGTTLVFLPAAFPMASRIGVGRPEERGVDLGWLDAVIDFDPGRYARELPVTVHGVQGAPLLLRPFAGGEPVALPYTRDGDAVRVRVPFDDGPAALLVFDGTRPEPAPRPAYTVAAELEDAEWDVELVPTLDDTWSDFGGGGAGVEGWTLRTPDGEPVDVTFGPHGEQRVGGGAWTPSVWSSSRGLRKDPVHRETLGPKGRVPVEFLAFGRTGAGVEAAFRTLITVPDTADTRSSPPLADGSIIGSGPLISDGSESRAVAQGGAWVAIGAGAAKALRIDGADWPLDDRGYAAVSRAPVPPGEHLLELLLVPDEELDLRAYVCLLADPADAARPEWIAGAPLETVVTAPEHGGAVLQVAATAFCRVLVNGTEAGRQGGFDPYAESDVPRVRRYDVTGLLRPGANTVRVESDGWVLVDGLAVSGPHWTPEPRVRRRQYGDPAALWLLPRPHPLSEATWLDPTPTALPAVFAVPDARPRSERFLLDAPPGATGVEVNALGRIELRAPFGGPGPGEAEIVVQTTPGASGGAAFTGPVRFTCGPGRMRLGDWEELGLAGYSGGVRYRTTLTAGSGPGVLDLGRVRGTAEVTVNGRPRGVRVCSPYRFDVDLDEGENVVEILVLGTLAAYLDEVSPTHFVFPGQRTTGLFGPVRLHRPAADLG</sequence>
<dbReference type="EMBL" id="PVNG01000004">
    <property type="protein sequence ID" value="PRX67462.1"/>
    <property type="molecule type" value="Genomic_DNA"/>
</dbReference>
<comment type="caution">
    <text evidence="2">The sequence shown here is derived from an EMBL/GenBank/DDBJ whole genome shotgun (WGS) entry which is preliminary data.</text>
</comment>
<feature type="compositionally biased region" description="Polar residues" evidence="1">
    <location>
        <begin position="432"/>
        <end position="443"/>
    </location>
</feature>
<dbReference type="PANTHER" id="PTHR36848">
    <property type="entry name" value="DNA-BINDING PROTEIN (PUTATIVE SECRETED PROTEIN)-RELATED"/>
    <property type="match status" value="1"/>
</dbReference>
<dbReference type="InterPro" id="IPR029062">
    <property type="entry name" value="Class_I_gatase-like"/>
</dbReference>
<feature type="compositionally biased region" description="Basic and acidic residues" evidence="1">
    <location>
        <begin position="450"/>
        <end position="477"/>
    </location>
</feature>
<feature type="region of interest" description="Disordered" evidence="1">
    <location>
        <begin position="411"/>
        <end position="484"/>
    </location>
</feature>
<evidence type="ECO:0000256" key="1">
    <source>
        <dbReference type="SAM" id="MobiDB-lite"/>
    </source>
</evidence>
<dbReference type="Proteomes" id="UP000238312">
    <property type="component" value="Unassembled WGS sequence"/>
</dbReference>
<dbReference type="Gene3D" id="3.40.50.880">
    <property type="match status" value="1"/>
</dbReference>
<dbReference type="InterPro" id="IPR008979">
    <property type="entry name" value="Galactose-bd-like_sf"/>
</dbReference>
<dbReference type="Gene3D" id="2.60.120.260">
    <property type="entry name" value="Galactose-binding domain-like"/>
    <property type="match status" value="1"/>
</dbReference>
<name>A0A2T0N527_9ACTN</name>
<evidence type="ECO:0000313" key="3">
    <source>
        <dbReference type="Proteomes" id="UP000238312"/>
    </source>
</evidence>
<dbReference type="SUPFAM" id="SSF49785">
    <property type="entry name" value="Galactose-binding domain-like"/>
    <property type="match status" value="1"/>
</dbReference>
<keyword evidence="3" id="KW-1185">Reference proteome</keyword>
<dbReference type="CDD" id="cd03143">
    <property type="entry name" value="A4_beta-galactosidase_middle_domain"/>
    <property type="match status" value="1"/>
</dbReference>
<proteinExistence type="predicted"/>
<accession>A0A2T0N527</accession>
<evidence type="ECO:0008006" key="4">
    <source>
        <dbReference type="Google" id="ProtNLM"/>
    </source>
</evidence>
<dbReference type="RefSeq" id="WP_219911731.1">
    <property type="nucleotide sequence ID" value="NZ_PVNG01000004.1"/>
</dbReference>
<reference evidence="2 3" key="1">
    <citation type="submission" date="2018-03" db="EMBL/GenBank/DDBJ databases">
        <title>Genomic Encyclopedia of Type Strains, Phase III (KMG-III): the genomes of soil and plant-associated and newly described type strains.</title>
        <authorList>
            <person name="Whitman W."/>
        </authorList>
    </citation>
    <scope>NUCLEOTIDE SEQUENCE [LARGE SCALE GENOMIC DNA]</scope>
    <source>
        <strain evidence="2 3">CGMCC 4.7104</strain>
    </source>
</reference>
<dbReference type="InterPro" id="IPR053161">
    <property type="entry name" value="Ulvan_degrading_GH"/>
</dbReference>
<gene>
    <name evidence="2" type="ORF">B0I32_104218</name>
</gene>
<dbReference type="PANTHER" id="PTHR36848:SF2">
    <property type="entry name" value="SECRETED PROTEIN"/>
    <property type="match status" value="1"/>
</dbReference>
<evidence type="ECO:0000313" key="2">
    <source>
        <dbReference type="EMBL" id="PRX67462.1"/>
    </source>
</evidence>
<feature type="region of interest" description="Disordered" evidence="1">
    <location>
        <begin position="846"/>
        <end position="877"/>
    </location>
</feature>
<feature type="region of interest" description="Disordered" evidence="1">
    <location>
        <begin position="577"/>
        <end position="615"/>
    </location>
</feature>
<organism evidence="2 3">
    <name type="scientific">Nonomuraea fuscirosea</name>
    <dbReference type="NCBI Taxonomy" id="1291556"/>
    <lineage>
        <taxon>Bacteria</taxon>
        <taxon>Bacillati</taxon>
        <taxon>Actinomycetota</taxon>
        <taxon>Actinomycetes</taxon>
        <taxon>Streptosporangiales</taxon>
        <taxon>Streptosporangiaceae</taxon>
        <taxon>Nonomuraea</taxon>
    </lineage>
</organism>
<protein>
    <recommendedName>
        <fullName evidence="4">Alpha-L-rhamnosidase-like protein</fullName>
    </recommendedName>
</protein>